<feature type="compositionally biased region" description="Low complexity" evidence="3">
    <location>
        <begin position="982"/>
        <end position="998"/>
    </location>
</feature>
<comment type="caution">
    <text evidence="6">The sequence shown here is derived from an EMBL/GenBank/DDBJ whole genome shotgun (WGS) entry which is preliminary data.</text>
</comment>
<dbReference type="CDD" id="cd00160">
    <property type="entry name" value="RhoGEF"/>
    <property type="match status" value="1"/>
</dbReference>
<sequence length="1465" mass="161842">MPGYDDPHPDFDLVNNVPADELNLPSLPHPPSYSRFGDQGLDSETPRRRRSAASSQHSQIDEQSDVPPPPPAHGSQRASPSVRHPQSRPLPGPPDAEGRPSYHRPITRSDTDELYSAERQDALFEEVESAIMSAGSPAAFASSPAIRQAGRSASNSPRPIFGSHRRKEESLANGYSPKSSGRDHDSDAEALAGLEAMRMADEEDAAEERRRQSEPGGTGGLLGTPSKHNDTDDDNYNTIDMGLYGGGYSGNMSYGNNQPPSPAGSFQGRPSNHERELSYDSTSEVLRPSHSFSVARVDSGGTGGLVDANADPRPRSVDDGDAYSFTEDTVETSGPPDLFFMPDVSSLYRPLPPPPSSSNDSMSGIGTPATSSGSASIYPSLTPSASMRLPQHAQSDVSVPRFSSLKEYGSTPQVGHPTRSKTDAEDRLRKPGLRTSMEYRTSANITLPATPSANTMTIDLPSLPSKRFNVAKLGASDFKKCEEPWALSSMYQWLRYIANPEQVTELKETMIREALVALFTNKVPTMNITDAELLANRVVREMYDAGVLRPTEEWVRLVPGYMSGVIFQLTQGGCYSPTLHDNEGPGRCYSPRCQRTLKKVNLHATPSRSGEDWATYYKLTKEDLEGRDKKEIERQNILHEIVQTEDQYMGQIDVLQHVYRDSLASAQPAVIDPKRLNVFLRDVFSKIDAVRKANEDHLLAQLKYRQNEQGPWIVGFSGIFRQWIRKARHAYVEYAAGFPAASLMVRQELERNIEFKSFLDKARANKASNRLGLDTYLKAPITRLQRYSLLLMTVHKNMKEESEEKSNLQVAIDEVKEVTKECDSRVAEMQRKVDLTDLSQKLILREGMSKDVELNLNHLGRRLIHQGSLQRTGSKKFNWVDCHALLFDHYFILAKAISVIQRGTGAKIEKYDVSRFPIPMDLLVLESFDDDPVRQSHYARGLTTVATVPRGTSNSDISRARAGTISSPTPTIDRTSTAASLTSINSTASTPPASTVTEASKDSEKILYPFKVKHLGRETYTLFAQSASQRAEWQTKMIEAKTKHAKSLYRQNAEPFRLSIIADSAFYYDSSTSIAGNKPVVIEDTPMDRAIEEVERRFKDAGRPGPVCRARINCATSFTTPYPGKQMTAIGTDFGVFISEADNPRGWIRVIAMGKVTQIAVLEEFSVFLLISSGSLIAYHLDVVTNPSSVNGAGDSARRAPQKLSGTRDVGFFAVGRMKERTLVFYKKRDGLSSTFKVLEPVFQKSTEKKRGIFKRGNTEFFRDFDEFYIPTECGGINLFTNSLSVSTSKGFEVLTLDKKQTFSVPDLRAPEVANIAQHIEGQTTLGMLRLSDQEFILCYEKCAVYVNKHGDVSRSVIMNFVGKAKSAALHGAFLVLFDADFVEVRNAQNGRLKQIISGRDVRCLDDGGGGSLSGGTIHPPPGVNGMTNGTPATSARTVKVAMAHPTNERCQVVVELQLNQDLKE</sequence>
<feature type="compositionally biased region" description="Basic and acidic residues" evidence="3">
    <location>
        <begin position="1"/>
        <end position="11"/>
    </location>
</feature>
<dbReference type="InterPro" id="IPR000219">
    <property type="entry name" value="DH_dom"/>
</dbReference>
<keyword evidence="1" id="KW-0597">Phosphoprotein</keyword>
<dbReference type="InterPro" id="IPR057283">
    <property type="entry name" value="RGF3_WH"/>
</dbReference>
<feature type="compositionally biased region" description="Low complexity" evidence="3">
    <location>
        <begin position="135"/>
        <end position="145"/>
    </location>
</feature>
<protein>
    <recommendedName>
        <fullName evidence="8">DH domain-containing protein</fullName>
    </recommendedName>
</protein>
<dbReference type="InterPro" id="IPR041675">
    <property type="entry name" value="PH_5"/>
</dbReference>
<feature type="compositionally biased region" description="Polar residues" evidence="3">
    <location>
        <begin position="964"/>
        <end position="981"/>
    </location>
</feature>
<gene>
    <name evidence="6" type="ORF">K461DRAFT_227067</name>
</gene>
<dbReference type="SMART" id="SM00036">
    <property type="entry name" value="CNH"/>
    <property type="match status" value="1"/>
</dbReference>
<evidence type="ECO:0000256" key="1">
    <source>
        <dbReference type="ARBA" id="ARBA00022553"/>
    </source>
</evidence>
<dbReference type="SMART" id="SM00325">
    <property type="entry name" value="RhoGEF"/>
    <property type="match status" value="1"/>
</dbReference>
<dbReference type="Pfam" id="PF23582">
    <property type="entry name" value="WHD_RGF3"/>
    <property type="match status" value="1"/>
</dbReference>
<feature type="compositionally biased region" description="Basic and acidic residues" evidence="3">
    <location>
        <begin position="420"/>
        <end position="429"/>
    </location>
</feature>
<evidence type="ECO:0000256" key="3">
    <source>
        <dbReference type="SAM" id="MobiDB-lite"/>
    </source>
</evidence>
<dbReference type="EMBL" id="ML996087">
    <property type="protein sequence ID" value="KAF2151859.1"/>
    <property type="molecule type" value="Genomic_DNA"/>
</dbReference>
<feature type="region of interest" description="Disordered" evidence="3">
    <location>
        <begin position="950"/>
        <end position="998"/>
    </location>
</feature>
<dbReference type="PANTHER" id="PTHR46572">
    <property type="entry name" value="RHO1 GDP-GTP EXCHANGE PROTEIN 1-RELATED"/>
    <property type="match status" value="1"/>
</dbReference>
<dbReference type="SUPFAM" id="SSF48065">
    <property type="entry name" value="DBL homology domain (DH-domain)"/>
    <property type="match status" value="1"/>
</dbReference>
<dbReference type="InterPro" id="IPR035899">
    <property type="entry name" value="DBL_dom_sf"/>
</dbReference>
<organism evidence="6 7">
    <name type="scientific">Myriangium duriaei CBS 260.36</name>
    <dbReference type="NCBI Taxonomy" id="1168546"/>
    <lineage>
        <taxon>Eukaryota</taxon>
        <taxon>Fungi</taxon>
        <taxon>Dikarya</taxon>
        <taxon>Ascomycota</taxon>
        <taxon>Pezizomycotina</taxon>
        <taxon>Dothideomycetes</taxon>
        <taxon>Dothideomycetidae</taxon>
        <taxon>Myriangiales</taxon>
        <taxon>Myriangiaceae</taxon>
        <taxon>Myriangium</taxon>
    </lineage>
</organism>
<dbReference type="InterPro" id="IPR001180">
    <property type="entry name" value="CNH_dom"/>
</dbReference>
<dbReference type="OrthoDB" id="660555at2759"/>
<evidence type="ECO:0000259" key="4">
    <source>
        <dbReference type="PROSITE" id="PS50010"/>
    </source>
</evidence>
<dbReference type="PROSITE" id="PS50010">
    <property type="entry name" value="DH_2"/>
    <property type="match status" value="1"/>
</dbReference>
<dbReference type="InterPro" id="IPR011993">
    <property type="entry name" value="PH-like_dom_sf"/>
</dbReference>
<keyword evidence="7" id="KW-1185">Reference proteome</keyword>
<evidence type="ECO:0000313" key="6">
    <source>
        <dbReference type="EMBL" id="KAF2151859.1"/>
    </source>
</evidence>
<dbReference type="SUPFAM" id="SSF50729">
    <property type="entry name" value="PH domain-like"/>
    <property type="match status" value="1"/>
</dbReference>
<dbReference type="Pfam" id="PF00780">
    <property type="entry name" value="CNH"/>
    <property type="match status" value="1"/>
</dbReference>
<dbReference type="PROSITE" id="PS50219">
    <property type="entry name" value="CNH"/>
    <property type="match status" value="1"/>
</dbReference>
<proteinExistence type="predicted"/>
<dbReference type="SMART" id="SM00233">
    <property type="entry name" value="PH"/>
    <property type="match status" value="1"/>
</dbReference>
<dbReference type="Gene3D" id="2.30.29.30">
    <property type="entry name" value="Pleckstrin-homology domain (PH domain)/Phosphotyrosine-binding domain (PTB)"/>
    <property type="match status" value="1"/>
</dbReference>
<keyword evidence="2" id="KW-0344">Guanine-nucleotide releasing factor</keyword>
<evidence type="ECO:0000313" key="7">
    <source>
        <dbReference type="Proteomes" id="UP000799439"/>
    </source>
</evidence>
<dbReference type="Proteomes" id="UP000799439">
    <property type="component" value="Unassembled WGS sequence"/>
</dbReference>
<accession>A0A9P4MJ95</accession>
<dbReference type="PANTHER" id="PTHR46572:SF1">
    <property type="entry name" value="RHO1 GUANINE NUCLEOTIDE EXCHANGE FACTOR TUS1"/>
    <property type="match status" value="1"/>
</dbReference>
<feature type="domain" description="DH" evidence="4">
    <location>
        <begin position="633"/>
        <end position="825"/>
    </location>
</feature>
<evidence type="ECO:0000259" key="5">
    <source>
        <dbReference type="PROSITE" id="PS50219"/>
    </source>
</evidence>
<feature type="compositionally biased region" description="Polar residues" evidence="3">
    <location>
        <begin position="368"/>
        <end position="385"/>
    </location>
</feature>
<feature type="domain" description="CNH" evidence="5">
    <location>
        <begin position="1109"/>
        <end position="1412"/>
    </location>
</feature>
<dbReference type="GO" id="GO:0005085">
    <property type="term" value="F:guanyl-nucleotide exchange factor activity"/>
    <property type="evidence" value="ECO:0007669"/>
    <property type="project" value="UniProtKB-KW"/>
</dbReference>
<evidence type="ECO:0000256" key="2">
    <source>
        <dbReference type="ARBA" id="ARBA00022658"/>
    </source>
</evidence>
<reference evidence="6" key="1">
    <citation type="journal article" date="2020" name="Stud. Mycol.">
        <title>101 Dothideomycetes genomes: a test case for predicting lifestyles and emergence of pathogens.</title>
        <authorList>
            <person name="Haridas S."/>
            <person name="Albert R."/>
            <person name="Binder M."/>
            <person name="Bloem J."/>
            <person name="Labutti K."/>
            <person name="Salamov A."/>
            <person name="Andreopoulos B."/>
            <person name="Baker S."/>
            <person name="Barry K."/>
            <person name="Bills G."/>
            <person name="Bluhm B."/>
            <person name="Cannon C."/>
            <person name="Castanera R."/>
            <person name="Culley D."/>
            <person name="Daum C."/>
            <person name="Ezra D."/>
            <person name="Gonzalez J."/>
            <person name="Henrissat B."/>
            <person name="Kuo A."/>
            <person name="Liang C."/>
            <person name="Lipzen A."/>
            <person name="Lutzoni F."/>
            <person name="Magnuson J."/>
            <person name="Mondo S."/>
            <person name="Nolan M."/>
            <person name="Ohm R."/>
            <person name="Pangilinan J."/>
            <person name="Park H.-J."/>
            <person name="Ramirez L."/>
            <person name="Alfaro M."/>
            <person name="Sun H."/>
            <person name="Tritt A."/>
            <person name="Yoshinaga Y."/>
            <person name="Zwiers L.-H."/>
            <person name="Turgeon B."/>
            <person name="Goodwin S."/>
            <person name="Spatafora J."/>
            <person name="Crous P."/>
            <person name="Grigoriev I."/>
        </authorList>
    </citation>
    <scope>NUCLEOTIDE SEQUENCE</scope>
    <source>
        <strain evidence="6">CBS 260.36</strain>
    </source>
</reference>
<evidence type="ECO:0008006" key="8">
    <source>
        <dbReference type="Google" id="ProtNLM"/>
    </source>
</evidence>
<feature type="region of interest" description="Disordered" evidence="3">
    <location>
        <begin position="135"/>
        <end position="431"/>
    </location>
</feature>
<name>A0A9P4MJ95_9PEZI</name>
<dbReference type="Gene3D" id="1.20.900.10">
    <property type="entry name" value="Dbl homology (DH) domain"/>
    <property type="match status" value="1"/>
</dbReference>
<dbReference type="Pfam" id="PF15405">
    <property type="entry name" value="PH_5"/>
    <property type="match status" value="1"/>
</dbReference>
<dbReference type="InterPro" id="IPR052233">
    <property type="entry name" value="Rho-type_GEFs"/>
</dbReference>
<dbReference type="InterPro" id="IPR001849">
    <property type="entry name" value="PH_domain"/>
</dbReference>
<dbReference type="Pfam" id="PF00621">
    <property type="entry name" value="RhoGEF"/>
    <property type="match status" value="1"/>
</dbReference>
<feature type="region of interest" description="Disordered" evidence="3">
    <location>
        <begin position="1"/>
        <end position="121"/>
    </location>
</feature>
<feature type="compositionally biased region" description="Basic and acidic residues" evidence="3">
    <location>
        <begin position="107"/>
        <end position="121"/>
    </location>
</feature>